<evidence type="ECO:0000313" key="2">
    <source>
        <dbReference type="Proteomes" id="UP000321577"/>
    </source>
</evidence>
<reference evidence="1 2" key="1">
    <citation type="submission" date="2019-07" db="EMBL/GenBank/DDBJ databases">
        <title>Whole genome shotgun sequence of Brevifollis gellanilyticus NBRC 108608.</title>
        <authorList>
            <person name="Hosoyama A."/>
            <person name="Uohara A."/>
            <person name="Ohji S."/>
            <person name="Ichikawa N."/>
        </authorList>
    </citation>
    <scope>NUCLEOTIDE SEQUENCE [LARGE SCALE GENOMIC DNA]</scope>
    <source>
        <strain evidence="1 2">NBRC 108608</strain>
    </source>
</reference>
<dbReference type="AlphaFoldDB" id="A0A512ME42"/>
<dbReference type="EMBL" id="BKAG01000040">
    <property type="protein sequence ID" value="GEP45004.1"/>
    <property type="molecule type" value="Genomic_DNA"/>
</dbReference>
<evidence type="ECO:0008006" key="3">
    <source>
        <dbReference type="Google" id="ProtNLM"/>
    </source>
</evidence>
<keyword evidence="2" id="KW-1185">Reference proteome</keyword>
<dbReference type="Proteomes" id="UP000321577">
    <property type="component" value="Unassembled WGS sequence"/>
</dbReference>
<accession>A0A512ME42</accession>
<organism evidence="1 2">
    <name type="scientific">Brevifollis gellanilyticus</name>
    <dbReference type="NCBI Taxonomy" id="748831"/>
    <lineage>
        <taxon>Bacteria</taxon>
        <taxon>Pseudomonadati</taxon>
        <taxon>Verrucomicrobiota</taxon>
        <taxon>Verrucomicrobiia</taxon>
        <taxon>Verrucomicrobiales</taxon>
        <taxon>Verrucomicrobiaceae</taxon>
    </lineage>
</organism>
<comment type="caution">
    <text evidence="1">The sequence shown here is derived from an EMBL/GenBank/DDBJ whole genome shotgun (WGS) entry which is preliminary data.</text>
</comment>
<evidence type="ECO:0000313" key="1">
    <source>
        <dbReference type="EMBL" id="GEP45004.1"/>
    </source>
</evidence>
<dbReference type="RefSeq" id="WP_146853496.1">
    <property type="nucleotide sequence ID" value="NZ_BKAG01000040.1"/>
</dbReference>
<sequence>MIPQELIAQAIRLGSEERRFLAEIMWETVDADLPARWEDDATIASEVERRFEAFKSGRERGLSHEEVFGAAKLLA</sequence>
<proteinExistence type="predicted"/>
<protein>
    <recommendedName>
        <fullName evidence="3">Addiction module protein</fullName>
    </recommendedName>
</protein>
<gene>
    <name evidence="1" type="ORF">BGE01nite_42950</name>
</gene>
<dbReference type="Pfam" id="PF09720">
    <property type="entry name" value="Unstab_antitox"/>
    <property type="match status" value="1"/>
</dbReference>
<name>A0A512ME42_9BACT</name>
<dbReference type="InterPro" id="IPR013406">
    <property type="entry name" value="CHP02574_addiction_mod"/>
</dbReference>